<dbReference type="eggNOG" id="COG3321">
    <property type="taxonomic scope" value="Bacteria"/>
</dbReference>
<dbReference type="KEGG" id="sfd:USDA257_c01890"/>
<dbReference type="SUPFAM" id="SSF51735">
    <property type="entry name" value="NAD(P)-binding Rossmann-fold domains"/>
    <property type="match status" value="2"/>
</dbReference>
<dbReference type="SUPFAM" id="SSF50129">
    <property type="entry name" value="GroES-like"/>
    <property type="match status" value="1"/>
</dbReference>
<feature type="domain" description="Carrier" evidence="6">
    <location>
        <begin position="2392"/>
        <end position="2466"/>
    </location>
</feature>
<evidence type="ECO:0000259" key="7">
    <source>
        <dbReference type="PROSITE" id="PS52004"/>
    </source>
</evidence>
<evidence type="ECO:0000256" key="5">
    <source>
        <dbReference type="PROSITE-ProRule" id="PRU01363"/>
    </source>
</evidence>
<feature type="region of interest" description="N-terminal hotdog fold" evidence="5">
    <location>
        <begin position="882"/>
        <end position="1011"/>
    </location>
</feature>
<evidence type="ECO:0000259" key="8">
    <source>
        <dbReference type="PROSITE" id="PS52019"/>
    </source>
</evidence>
<evidence type="ECO:0000256" key="3">
    <source>
        <dbReference type="ARBA" id="ARBA00022679"/>
    </source>
</evidence>
<feature type="domain" description="PKS/mFAS DH" evidence="8">
    <location>
        <begin position="882"/>
        <end position="1171"/>
    </location>
</feature>
<dbReference type="PROSITE" id="PS50075">
    <property type="entry name" value="CARRIER"/>
    <property type="match status" value="1"/>
</dbReference>
<dbReference type="InterPro" id="IPR049900">
    <property type="entry name" value="PKS_mFAS_DH"/>
</dbReference>
<dbReference type="InterPro" id="IPR036736">
    <property type="entry name" value="ACP-like_sf"/>
</dbReference>
<evidence type="ECO:0000259" key="6">
    <source>
        <dbReference type="PROSITE" id="PS50075"/>
    </source>
</evidence>
<dbReference type="InterPro" id="IPR013154">
    <property type="entry name" value="ADH-like_N"/>
</dbReference>
<dbReference type="STRING" id="1185652.USDA257_c01890"/>
<keyword evidence="2" id="KW-0597">Phosphoprotein</keyword>
<dbReference type="CDD" id="cd00833">
    <property type="entry name" value="PKS"/>
    <property type="match status" value="1"/>
</dbReference>
<dbReference type="SUPFAM" id="SSF52151">
    <property type="entry name" value="FabD/lysophospholipase-like"/>
    <property type="match status" value="1"/>
</dbReference>
<dbReference type="InterPro" id="IPR014031">
    <property type="entry name" value="Ketoacyl_synth_C"/>
</dbReference>
<dbReference type="Pfam" id="PF00550">
    <property type="entry name" value="PP-binding"/>
    <property type="match status" value="1"/>
</dbReference>
<dbReference type="InterPro" id="IPR011032">
    <property type="entry name" value="GroES-like_sf"/>
</dbReference>
<gene>
    <name evidence="9" type="ORF">USDA257_c01890</name>
</gene>
<dbReference type="Pfam" id="PF02801">
    <property type="entry name" value="Ketoacyl-synt_C"/>
    <property type="match status" value="1"/>
</dbReference>
<dbReference type="CDD" id="cd05195">
    <property type="entry name" value="enoyl_red"/>
    <property type="match status" value="1"/>
</dbReference>
<organism evidence="9 10">
    <name type="scientific">Sinorhizobium fredii (strain USDA 257)</name>
    <dbReference type="NCBI Taxonomy" id="1185652"/>
    <lineage>
        <taxon>Bacteria</taxon>
        <taxon>Pseudomonadati</taxon>
        <taxon>Pseudomonadota</taxon>
        <taxon>Alphaproteobacteria</taxon>
        <taxon>Hyphomicrobiales</taxon>
        <taxon>Rhizobiaceae</taxon>
        <taxon>Sinorhizobium/Ensifer group</taxon>
        <taxon>Sinorhizobium</taxon>
    </lineage>
</organism>
<dbReference type="Pfam" id="PF00109">
    <property type="entry name" value="ketoacyl-synt"/>
    <property type="match status" value="1"/>
</dbReference>
<dbReference type="eggNOG" id="COG1028">
    <property type="taxonomic scope" value="Bacteria"/>
</dbReference>
<dbReference type="GO" id="GO:0004312">
    <property type="term" value="F:fatty acid synthase activity"/>
    <property type="evidence" value="ECO:0007669"/>
    <property type="project" value="TreeGrafter"/>
</dbReference>
<dbReference type="PROSITE" id="PS52019">
    <property type="entry name" value="PKS_MFAS_DH"/>
    <property type="match status" value="1"/>
</dbReference>
<dbReference type="InterPro" id="IPR001227">
    <property type="entry name" value="Ac_transferase_dom_sf"/>
</dbReference>
<keyword evidence="4" id="KW-0511">Multifunctional enzyme</keyword>
<evidence type="ECO:0000313" key="9">
    <source>
        <dbReference type="EMBL" id="AFL48789.1"/>
    </source>
</evidence>
<dbReference type="HOGENOM" id="CLU_000022_31_5_5"/>
<dbReference type="GO" id="GO:0016491">
    <property type="term" value="F:oxidoreductase activity"/>
    <property type="evidence" value="ECO:0007669"/>
    <property type="project" value="InterPro"/>
</dbReference>
<dbReference type="PROSITE" id="PS00606">
    <property type="entry name" value="KS3_1"/>
    <property type="match status" value="1"/>
</dbReference>
<dbReference type="InterPro" id="IPR049552">
    <property type="entry name" value="PKS_DH_N"/>
</dbReference>
<dbReference type="SMART" id="SM00825">
    <property type="entry name" value="PKS_KS"/>
    <property type="match status" value="1"/>
</dbReference>
<dbReference type="Pfam" id="PF13602">
    <property type="entry name" value="ADH_zinc_N_2"/>
    <property type="match status" value="1"/>
</dbReference>
<dbReference type="Gene3D" id="3.40.47.10">
    <property type="match status" value="1"/>
</dbReference>
<dbReference type="SMART" id="SM00826">
    <property type="entry name" value="PKS_DH"/>
    <property type="match status" value="1"/>
</dbReference>
<dbReference type="SUPFAM" id="SSF55048">
    <property type="entry name" value="Probable ACP-binding domain of malonyl-CoA ACP transacylase"/>
    <property type="match status" value="1"/>
</dbReference>
<dbReference type="InterPro" id="IPR016039">
    <property type="entry name" value="Thiolase-like"/>
</dbReference>
<dbReference type="FunFam" id="3.40.50.720:FF:000209">
    <property type="entry name" value="Polyketide synthase Pks12"/>
    <property type="match status" value="1"/>
</dbReference>
<name>I3WYT3_SINF2</name>
<dbReference type="Gene3D" id="3.90.180.10">
    <property type="entry name" value="Medium-chain alcohol dehydrogenases, catalytic domain"/>
    <property type="match status" value="1"/>
</dbReference>
<dbReference type="EMBL" id="CP003563">
    <property type="protein sequence ID" value="AFL48789.1"/>
    <property type="molecule type" value="Genomic_DNA"/>
</dbReference>
<dbReference type="RefSeq" id="WP_014760987.1">
    <property type="nucleotide sequence ID" value="NC_018000.1"/>
</dbReference>
<keyword evidence="9" id="KW-0012">Acyltransferase</keyword>
<dbReference type="InterPro" id="IPR020807">
    <property type="entry name" value="PKS_DH"/>
</dbReference>
<accession>I3WYT3</accession>
<dbReference type="Pfam" id="PF08659">
    <property type="entry name" value="KR"/>
    <property type="match status" value="1"/>
</dbReference>
<dbReference type="SUPFAM" id="SSF47336">
    <property type="entry name" value="ACP-like"/>
    <property type="match status" value="1"/>
</dbReference>
<dbReference type="PROSITE" id="PS01162">
    <property type="entry name" value="QOR_ZETA_CRYSTAL"/>
    <property type="match status" value="1"/>
</dbReference>
<dbReference type="Gene3D" id="3.10.129.110">
    <property type="entry name" value="Polyketide synthase dehydratase"/>
    <property type="match status" value="1"/>
</dbReference>
<feature type="domain" description="Ketosynthase family 3 (KS3)" evidence="7">
    <location>
        <begin position="1"/>
        <end position="422"/>
    </location>
</feature>
<dbReference type="InterPro" id="IPR050091">
    <property type="entry name" value="PKS_NRPS_Biosynth_Enz"/>
</dbReference>
<dbReference type="InterPro" id="IPR020841">
    <property type="entry name" value="PKS_Beta-ketoAc_synthase_dom"/>
</dbReference>
<dbReference type="Pfam" id="PF14765">
    <property type="entry name" value="PS-DH"/>
    <property type="match status" value="1"/>
</dbReference>
<dbReference type="InterPro" id="IPR020806">
    <property type="entry name" value="PKS_PP-bd"/>
</dbReference>
<dbReference type="SUPFAM" id="SSF53901">
    <property type="entry name" value="Thiolase-like"/>
    <property type="match status" value="1"/>
</dbReference>
<dbReference type="InterPro" id="IPR016036">
    <property type="entry name" value="Malonyl_transacylase_ACP-bd"/>
</dbReference>
<evidence type="ECO:0000313" key="10">
    <source>
        <dbReference type="Proteomes" id="UP000006180"/>
    </source>
</evidence>
<feature type="active site" description="Proton donor; for dehydratase activity" evidence="5">
    <location>
        <position position="1086"/>
    </location>
</feature>
<dbReference type="InterPro" id="IPR016035">
    <property type="entry name" value="Acyl_Trfase/lysoPLipase"/>
</dbReference>
<dbReference type="InterPro" id="IPR049551">
    <property type="entry name" value="PKS_DH_C"/>
</dbReference>
<dbReference type="Pfam" id="PF16197">
    <property type="entry name" value="KAsynt_C_assoc"/>
    <property type="match status" value="1"/>
</dbReference>
<dbReference type="InterPro" id="IPR013968">
    <property type="entry name" value="PKS_KR"/>
</dbReference>
<dbReference type="PATRIC" id="fig|1185652.3.peg.194"/>
<sequence length="2501" mass="266858">MTVEIIGRACLAPGAQSPQALFKILRQGMCTVTSVPGDRWDLARFWHPVMGTQGKTYSFAAGVLETIYDFDPAVFGMSQREAMYMDPQQRVLLQLAWRALEDANISIASLHGENVGVYVGASSLDHANLTVEDPAAAGPYFMTGNTLSIVSNRISHVFGLSGPSMTVDTACSSSLVALDQAMRALNAGEIDTAIVGGVNILAHPLPFVGFAQARMLSPEGLCRAYDNDGAGYVRAEGGVVFVLRRSDRARRERDRSYARIVASGVNSAGRTNGISLPSREAQANLLKAIYEGNGIDANQVAFVEGHGTGTKVGDPAEVWSIGTVIGAKRRAPVPIGSIKSNIGHTEPASGLFGMMKAVLALEHNYLPASLHFDTPNEHIDFDSLNVRVTANPIELLKGKRARLAGINSFGFGGANAHVVISDPDPVPQERATAGSAGQVFLASAHTQSSLENLLRDYKATFAGASKEETRAIIAASGANRTHMRHRFAARSDHPEDIVRAIASYLEKPGSDIGEVGEAPLKNAQVAFVFSGNGSQWAGMGVEAFRENLHFRQSFTSVSALFKFHSDIDLKDLLTDPELDKRLADTKVAQPLLFAIQAALSDSLVAMGIKPTAVFGHSVGEIAAAYAAGALSLVDAVSIVAKRSLHQDLLAGEGTMAAVMLGEEAAAAFAQARGLDEVCVAAVNAHNSVTISGPAHEVTAFRDAARKAKIPVQILDINYPFHHPIIDQAKEAFLADIPDIAPRRTELTYLSTVTGSALDGTELEPDYWWRNVREPVRFQAATDAALVLGCRLFIEISPRPILASYVKETIKQAAVPAAVVPTLLRDDGERGQDPISASMARAVAHGAAVDRPRVYGKRDAFIELPSLPFEPIELRPQTTTDATDLFGRSGKAYRLIGWRGDPNSGSWKNHVDAHLFPDLAEHVVDGKAILPGSGFIEIAVSAAQQYYGSDEVEITNLEIVRPLELSDSRIVELSTILSPETGDIEIRSRERLSEDDWTVHAVARSRKPIAGANGRHPPISGLAKTGIVTPARAYDTAKHFGLDYGPHFQLLTRAVAYGERLIDVELKAPAGSGHPLVSYALHPISVDATFHGLVALFDRFTGDKGGAPYIPVRFGSVRVVNAGRPIARATVEIDSVSANSIKARFHFFDAAGEPIAHFDDCRFRRTYLRKHKTLDSLSFHYEAVLSDVILPGTKRAGAVPAKLTEPAAANSGVDNATLLFNAAIYRACHEIAHKLARGKSTIPDNRLPGDFAFQCFLTNCFYALEDAGLCEHQNGSWRVAPEFTLPSVEEILGELYGERPDRAVEAVLINNAYAEALSRLDMLLARTADGETAAFNAGFISEATLDHQAVHSVASRSRMDQVLGMVEQALDAQVGGARLRIVELGSVSAGFTRRLADLAARHGTTLSVVEPRDNAQRNLEIAFEEDAHVRILKKSEFAAIGPFDLAVSASDNLYPLIEEEAGVRSALRSMLRESGALVAAVSAPSIFGDFAFGLSDGWFQRSQTAEFPIGRLAAASHWQKCLADLELNEVDVSDCECPHGHTILIEARGTSIATGPMTSEAGVVPFLLIETGTLPSSVPAEAIPVVVSGDMAADVAALGAALDRLDGTPVRAVFVSATGDQIGDEDSDLLQTQVLALSAFAEALKQRVGNGEPAGAERPRLVLVAPGGAPVSESASSGVNSGLWTFVRVLQNEYEFLDVHALDVCDHAETDHVELLASALPLLAIEGSNREWLLDRKTGLVSEIRAVSGPAAKTEGKTGAFPAATIRQRVSSQVSSIAWEETDVPRAGLGEIVVSVAATGLNFRDVMWAMGLLPEEALEDGFAGATIGMELSGHVVEVGEGIDDLAVGDAVMAIASSAFSTHAVVSRAGVAKLPQTISPVAAATLPVAFLTAYYAMVELGRIRAGETILIHGAAGGVGLAALQVAKLKGANVIATAGTREKRRFLTMLGADHVFDSRSLGFVNEVRAVTGGEGVDLVLNSLFAEAMEQSLALVKPFGRFLELGKRDYYADSKIGLRPFRRNVSYFGIDADQLLVNQPELTRRIFMEIGELFDEGRLTPLPYRAFDFDEIGNAFRLMQNAGHIGKIVVLPPVAGQHEIAAKRRRGMKVDPDGMHLVVGGIGGFGLMAANWLVEKGARNIALCSRRGQPDAATSAMIDRWKKAGVAASLHACDVTDAAAVETLLATLRSQAPLRSIVHAAMVLDDALISNLTRGRNRPVIDVKAKGAAILDRLTRADTLDNFILFSSATTLVGNPGQANYVAANGYLEGLARARRSEGLAGLAVGFGAIADAGYLTQNAEVNDLLAKRIGKTALKAQVALDMVESHIAADPGSVDAAVVMISEIDWAAARNLPVARNALFEVILRGADQHASGAEGTKLDLVAMIEGKSPQEAEDILFDLVASEIAAILRVAKDTVTRGKILKEIGLDSLMAVELGISFQQNTGFDMPLSGVADSTTVGDVARKLYEKVSKRDQSDEAETTDDKLVTELTQRHIGAAKEKALSQ</sequence>
<feature type="region of interest" description="C-terminal hotdog fold" evidence="5">
    <location>
        <begin position="1024"/>
        <end position="1171"/>
    </location>
</feature>
<proteinExistence type="predicted"/>
<dbReference type="InterPro" id="IPR042104">
    <property type="entry name" value="PKS_dehydratase_sf"/>
</dbReference>
<dbReference type="Gene3D" id="1.10.1200.10">
    <property type="entry name" value="ACP-like"/>
    <property type="match status" value="1"/>
</dbReference>
<dbReference type="InterPro" id="IPR002364">
    <property type="entry name" value="Quin_OxRdtase/zeta-crystal_CS"/>
</dbReference>
<dbReference type="GO" id="GO:0031177">
    <property type="term" value="F:phosphopantetheine binding"/>
    <property type="evidence" value="ECO:0007669"/>
    <property type="project" value="InterPro"/>
</dbReference>
<reference evidence="9 10" key="1">
    <citation type="journal article" date="2012" name="J. Bacteriol.">
        <title>Complete genome sequence of the broad-host-range strain Sinorhizobium fredii USDA257.</title>
        <authorList>
            <person name="Schuldes J."/>
            <person name="Rodriguez Orbegoso M."/>
            <person name="Schmeisser C."/>
            <person name="Krishnan H.B."/>
            <person name="Daniel R."/>
            <person name="Streit W.R."/>
        </authorList>
    </citation>
    <scope>NUCLEOTIDE SEQUENCE [LARGE SCALE GENOMIC DNA]</scope>
    <source>
        <strain evidence="9 10">USDA 257</strain>
    </source>
</reference>
<dbReference type="GO" id="GO:0047879">
    <property type="term" value="F:erythronolide synthase activity"/>
    <property type="evidence" value="ECO:0007669"/>
    <property type="project" value="UniProtKB-EC"/>
</dbReference>
<dbReference type="InterPro" id="IPR032821">
    <property type="entry name" value="PKS_assoc"/>
</dbReference>
<dbReference type="eggNOG" id="COG0604">
    <property type="taxonomic scope" value="Bacteria"/>
</dbReference>
<dbReference type="InterPro" id="IPR014043">
    <property type="entry name" value="Acyl_transferase_dom"/>
</dbReference>
<dbReference type="InterPro" id="IPR014030">
    <property type="entry name" value="Ketoacyl_synth_N"/>
</dbReference>
<dbReference type="GO" id="GO:0004315">
    <property type="term" value="F:3-oxoacyl-[acyl-carrier-protein] synthase activity"/>
    <property type="evidence" value="ECO:0007669"/>
    <property type="project" value="InterPro"/>
</dbReference>
<dbReference type="InterPro" id="IPR020843">
    <property type="entry name" value="ER"/>
</dbReference>
<dbReference type="GO" id="GO:0008270">
    <property type="term" value="F:zinc ion binding"/>
    <property type="evidence" value="ECO:0007669"/>
    <property type="project" value="InterPro"/>
</dbReference>
<evidence type="ECO:0000256" key="1">
    <source>
        <dbReference type="ARBA" id="ARBA00022450"/>
    </source>
</evidence>
<dbReference type="Pfam" id="PF21089">
    <property type="entry name" value="PKS_DH_N"/>
    <property type="match status" value="1"/>
</dbReference>
<dbReference type="Proteomes" id="UP000006180">
    <property type="component" value="Chromosome"/>
</dbReference>
<dbReference type="InterPro" id="IPR036291">
    <property type="entry name" value="NAD(P)-bd_dom_sf"/>
</dbReference>
<feature type="active site" description="Proton acceptor; for dehydratase activity" evidence="5">
    <location>
        <position position="921"/>
    </location>
</feature>
<dbReference type="Gene3D" id="3.40.50.720">
    <property type="entry name" value="NAD(P)-binding Rossmann-like Domain"/>
    <property type="match status" value="3"/>
</dbReference>
<dbReference type="PROSITE" id="PS52004">
    <property type="entry name" value="KS3_2"/>
    <property type="match status" value="1"/>
</dbReference>
<dbReference type="Gene3D" id="3.40.366.10">
    <property type="entry name" value="Malonyl-Coenzyme A Acyl Carrier Protein, domain 2"/>
    <property type="match status" value="1"/>
</dbReference>
<dbReference type="PANTHER" id="PTHR43775:SF37">
    <property type="entry name" value="SI:DKEY-61P9.11"/>
    <property type="match status" value="1"/>
</dbReference>
<dbReference type="InterPro" id="IPR057326">
    <property type="entry name" value="KR_dom"/>
</dbReference>
<keyword evidence="3 9" id="KW-0808">Transferase</keyword>
<dbReference type="SMART" id="SM00823">
    <property type="entry name" value="PKS_PP"/>
    <property type="match status" value="1"/>
</dbReference>
<evidence type="ECO:0000256" key="2">
    <source>
        <dbReference type="ARBA" id="ARBA00022553"/>
    </source>
</evidence>
<dbReference type="EC" id="2.3.1.94" evidence="9"/>
<keyword evidence="1" id="KW-0596">Phosphopantetheine</keyword>
<dbReference type="SMART" id="SM00822">
    <property type="entry name" value="PKS_KR"/>
    <property type="match status" value="1"/>
</dbReference>
<dbReference type="SMART" id="SM00829">
    <property type="entry name" value="PKS_ER"/>
    <property type="match status" value="1"/>
</dbReference>
<dbReference type="Pfam" id="PF00698">
    <property type="entry name" value="Acyl_transf_1"/>
    <property type="match status" value="1"/>
</dbReference>
<dbReference type="GO" id="GO:0006633">
    <property type="term" value="P:fatty acid biosynthetic process"/>
    <property type="evidence" value="ECO:0007669"/>
    <property type="project" value="InterPro"/>
</dbReference>
<dbReference type="Pfam" id="PF08240">
    <property type="entry name" value="ADH_N"/>
    <property type="match status" value="1"/>
</dbReference>
<dbReference type="PANTHER" id="PTHR43775">
    <property type="entry name" value="FATTY ACID SYNTHASE"/>
    <property type="match status" value="1"/>
</dbReference>
<dbReference type="InterPro" id="IPR018201">
    <property type="entry name" value="Ketoacyl_synth_AS"/>
</dbReference>
<dbReference type="Gene3D" id="3.30.70.3290">
    <property type="match status" value="1"/>
</dbReference>
<evidence type="ECO:0000256" key="4">
    <source>
        <dbReference type="ARBA" id="ARBA00023268"/>
    </source>
</evidence>
<dbReference type="InterPro" id="IPR009081">
    <property type="entry name" value="PP-bd_ACP"/>
</dbReference>
<protein>
    <submittedName>
        <fullName evidence="9">Erythronolide synthase, modules 3 and 4</fullName>
        <ecNumber evidence="9">2.3.1.94</ecNumber>
    </submittedName>
</protein>
<dbReference type="SMART" id="SM00827">
    <property type="entry name" value="PKS_AT"/>
    <property type="match status" value="1"/>
</dbReference>